<evidence type="ECO:0000313" key="15">
    <source>
        <dbReference type="RefSeq" id="XP_065649146.1"/>
    </source>
</evidence>
<evidence type="ECO:0000313" key="14">
    <source>
        <dbReference type="Proteomes" id="UP001652625"/>
    </source>
</evidence>
<name>A0ABM4BJC7_HYDVU</name>
<evidence type="ECO:0000256" key="3">
    <source>
        <dbReference type="ARBA" id="ARBA00022448"/>
    </source>
</evidence>
<proteinExistence type="inferred from homology"/>
<organism evidence="14 15">
    <name type="scientific">Hydra vulgaris</name>
    <name type="common">Hydra</name>
    <name type="synonym">Hydra attenuata</name>
    <dbReference type="NCBI Taxonomy" id="6087"/>
    <lineage>
        <taxon>Eukaryota</taxon>
        <taxon>Metazoa</taxon>
        <taxon>Cnidaria</taxon>
        <taxon>Hydrozoa</taxon>
        <taxon>Hydroidolina</taxon>
        <taxon>Anthoathecata</taxon>
        <taxon>Aplanulata</taxon>
        <taxon>Hydridae</taxon>
        <taxon>Hydra</taxon>
    </lineage>
</organism>
<feature type="transmembrane region" description="Helical" evidence="12">
    <location>
        <begin position="216"/>
        <end position="236"/>
    </location>
</feature>
<evidence type="ECO:0000256" key="9">
    <source>
        <dbReference type="ARBA" id="ARBA00040814"/>
    </source>
</evidence>
<feature type="transmembrane region" description="Helical" evidence="12">
    <location>
        <begin position="108"/>
        <end position="124"/>
    </location>
</feature>
<feature type="transmembrane region" description="Helical" evidence="12">
    <location>
        <begin position="402"/>
        <end position="422"/>
    </location>
</feature>
<evidence type="ECO:0000256" key="8">
    <source>
        <dbReference type="ARBA" id="ARBA00037101"/>
    </source>
</evidence>
<accession>A0ABM4BJC7</accession>
<evidence type="ECO:0000256" key="11">
    <source>
        <dbReference type="SAM" id="MobiDB-lite"/>
    </source>
</evidence>
<feature type="transmembrane region" description="Helical" evidence="12">
    <location>
        <begin position="172"/>
        <end position="196"/>
    </location>
</feature>
<feature type="transmembrane region" description="Helical" evidence="12">
    <location>
        <begin position="364"/>
        <end position="381"/>
    </location>
</feature>
<feature type="transmembrane region" description="Helical" evidence="12">
    <location>
        <begin position="465"/>
        <end position="485"/>
    </location>
</feature>
<feature type="transmembrane region" description="Helical" evidence="12">
    <location>
        <begin position="434"/>
        <end position="453"/>
    </location>
</feature>
<comment type="subcellular location">
    <subcellularLocation>
        <location evidence="1">Membrane</location>
        <topology evidence="1">Multi-pass membrane protein</topology>
    </subcellularLocation>
</comment>
<protein>
    <recommendedName>
        <fullName evidence="9">Putative sodium-coupled neutral amino acid transporter 11</fullName>
    </recommendedName>
    <alternativeName>
        <fullName evidence="10">Solute carrier family 38 member 11</fullName>
    </alternativeName>
</protein>
<keyword evidence="7 12" id="KW-0472">Membrane</keyword>
<keyword evidence="3" id="KW-0813">Transport</keyword>
<dbReference type="GeneID" id="101234839"/>
<evidence type="ECO:0000256" key="5">
    <source>
        <dbReference type="ARBA" id="ARBA00022970"/>
    </source>
</evidence>
<feature type="transmembrane region" description="Helical" evidence="12">
    <location>
        <begin position="130"/>
        <end position="151"/>
    </location>
</feature>
<keyword evidence="6 12" id="KW-1133">Transmembrane helix</keyword>
<reference evidence="15" key="1">
    <citation type="submission" date="2025-08" db="UniProtKB">
        <authorList>
            <consortium name="RefSeq"/>
        </authorList>
    </citation>
    <scope>IDENTIFICATION</scope>
</reference>
<evidence type="ECO:0000259" key="13">
    <source>
        <dbReference type="Pfam" id="PF01490"/>
    </source>
</evidence>
<evidence type="ECO:0000256" key="10">
    <source>
        <dbReference type="ARBA" id="ARBA00041723"/>
    </source>
</evidence>
<comment type="function">
    <text evidence="8">Putative sodium-dependent amino acid/proton antiporter.</text>
</comment>
<dbReference type="Proteomes" id="UP001652625">
    <property type="component" value="Chromosome 03"/>
</dbReference>
<dbReference type="PANTHER" id="PTHR22950:SF458">
    <property type="entry name" value="SODIUM-COUPLED NEUTRAL AMINO ACID TRANSPORTER 11-RELATED"/>
    <property type="match status" value="1"/>
</dbReference>
<feature type="transmembrane region" description="Helical" evidence="12">
    <location>
        <begin position="248"/>
        <end position="266"/>
    </location>
</feature>
<keyword evidence="4 12" id="KW-0812">Transmembrane</keyword>
<evidence type="ECO:0000256" key="2">
    <source>
        <dbReference type="ARBA" id="ARBA00008066"/>
    </source>
</evidence>
<gene>
    <name evidence="15" type="primary">LOC101234839</name>
</gene>
<evidence type="ECO:0000256" key="6">
    <source>
        <dbReference type="ARBA" id="ARBA00022989"/>
    </source>
</evidence>
<feature type="domain" description="Amino acid transporter transmembrane" evidence="13">
    <location>
        <begin position="112"/>
        <end position="477"/>
    </location>
</feature>
<feature type="region of interest" description="Disordered" evidence="11">
    <location>
        <begin position="1"/>
        <end position="29"/>
    </location>
</feature>
<evidence type="ECO:0000256" key="12">
    <source>
        <dbReference type="SAM" id="Phobius"/>
    </source>
</evidence>
<sequence length="534" mass="58897">MALVNPETKMALVNPEKAIENTQNPSSQINNESKELLQELKSRTKALMINSKNKIKTSLGRNIHLVKEKIEKLKQKNTKPNEASSPKVFITSSSLDFTRYKSDDSKPQAFPIIGACIVLLPYALSGTGVFLGVILILSILIMASFSELLLIQCSLLADEICLPKIGRNIQGTCGCITLFLISLFYSMSVILVYNVIIGDILTKILLKVMQENNIGIISAKNVTILVMVLIVAPLSLVCNIKRITKLSLVSIATSTCLIILLSIKLFTTKDHILQTISFSSMQNINVLQSIAIITYVILCQHSVRLNYVTISKEKKTSSNQPANMAYSYSLLCTLVGTICGYLTFTKTTQPNVLLNLCDEDVFATITYTCFGCGVLCLYPLECQNIRYLIQQAVVVSKKFRNFFNLTITFAVLLPTLILAQFVDCVSSVVEFSGFFLAVPLIFILPTVLFIRLSSAPLWSTKKLPCLLSIAIGITITITGSGVEIMQVRKCIRESKMFPYCNGSTELLGPLITLSALNGTIETQINNTLFMEANL</sequence>
<feature type="compositionally biased region" description="Polar residues" evidence="11">
    <location>
        <begin position="20"/>
        <end position="29"/>
    </location>
</feature>
<keyword evidence="5" id="KW-0029">Amino-acid transport</keyword>
<evidence type="ECO:0000256" key="7">
    <source>
        <dbReference type="ARBA" id="ARBA00023136"/>
    </source>
</evidence>
<feature type="transmembrane region" description="Helical" evidence="12">
    <location>
        <begin position="324"/>
        <end position="344"/>
    </location>
</feature>
<dbReference type="Pfam" id="PF01490">
    <property type="entry name" value="Aa_trans"/>
    <property type="match status" value="1"/>
</dbReference>
<evidence type="ECO:0000256" key="4">
    <source>
        <dbReference type="ARBA" id="ARBA00022692"/>
    </source>
</evidence>
<dbReference type="InterPro" id="IPR013057">
    <property type="entry name" value="AA_transpt_TM"/>
</dbReference>
<evidence type="ECO:0000256" key="1">
    <source>
        <dbReference type="ARBA" id="ARBA00004141"/>
    </source>
</evidence>
<keyword evidence="14" id="KW-1185">Reference proteome</keyword>
<comment type="similarity">
    <text evidence="2">Belongs to the amino acid/polyamine transporter 2 family.</text>
</comment>
<dbReference type="PANTHER" id="PTHR22950">
    <property type="entry name" value="AMINO ACID TRANSPORTER"/>
    <property type="match status" value="1"/>
</dbReference>
<feature type="transmembrane region" description="Helical" evidence="12">
    <location>
        <begin position="286"/>
        <end position="303"/>
    </location>
</feature>
<dbReference type="RefSeq" id="XP_065649146.1">
    <property type="nucleotide sequence ID" value="XM_065793074.1"/>
</dbReference>